<evidence type="ECO:0000256" key="5">
    <source>
        <dbReference type="SAM" id="Phobius"/>
    </source>
</evidence>
<evidence type="ECO:0000256" key="2">
    <source>
        <dbReference type="ARBA" id="ARBA00022692"/>
    </source>
</evidence>
<dbReference type="InterPro" id="IPR036465">
    <property type="entry name" value="vWFA_dom_sf"/>
</dbReference>
<sequence length="341" mass="37937">MFRFEDPIYLWALIVIPILVLIRLVGWRQRRSKLRKFGEKTLVKQLMPDVSRFRPGLKFWLLMAAVALLIVMVARPQMGAKVSNDKRKGIQTIICLDISNSMLAQDVEPSRLDRSKMLIENLVDKFNNDKIGLIVFAGEAYVQLPITTDYVSAKMFLDDIEPGLIQTQGTNISEAINLAMHSFSQEDDQSGKAIIVITDGEDHEGGADDAAKAAHKAGINVFVLGVGSGKKVPIPLGNGSYMKDRQGNTVMTGLNQQMAQEIAQAGDGTYIHVDNTGDVEDRLNDELSKLQHGDSESVVYSTYNEQFQMVGVIVLVLLILEVCISEARNPLFKKVKIFRKK</sequence>
<dbReference type="EMBL" id="JAMXLY010000031">
    <property type="protein sequence ID" value="MCO6025869.1"/>
    <property type="molecule type" value="Genomic_DNA"/>
</dbReference>
<dbReference type="SUPFAM" id="SSF53300">
    <property type="entry name" value="vWA-like"/>
    <property type="match status" value="1"/>
</dbReference>
<protein>
    <submittedName>
        <fullName evidence="7">VWA domain-containing protein</fullName>
    </submittedName>
</protein>
<feature type="transmembrane region" description="Helical" evidence="5">
    <location>
        <begin position="6"/>
        <end position="26"/>
    </location>
</feature>
<dbReference type="Pfam" id="PF13519">
    <property type="entry name" value="VWA_2"/>
    <property type="match status" value="1"/>
</dbReference>
<gene>
    <name evidence="7" type="ORF">NG821_08475</name>
</gene>
<dbReference type="InterPro" id="IPR002035">
    <property type="entry name" value="VWF_A"/>
</dbReference>
<comment type="caution">
    <text evidence="7">The sequence shown here is derived from an EMBL/GenBank/DDBJ whole genome shotgun (WGS) entry which is preliminary data.</text>
</comment>
<keyword evidence="2 5" id="KW-0812">Transmembrane</keyword>
<dbReference type="InterPro" id="IPR050768">
    <property type="entry name" value="UPF0353/GerABKA_families"/>
</dbReference>
<keyword evidence="3 5" id="KW-1133">Transmembrane helix</keyword>
<reference evidence="7 8" key="1">
    <citation type="submission" date="2022-06" db="EMBL/GenBank/DDBJ databases">
        <title>A taxonomic note on the genus Prevotella: Description of four novel genera and emended description of the genera Hallella and Xylanibacter.</title>
        <authorList>
            <person name="Hitch T.C.A."/>
        </authorList>
    </citation>
    <scope>NUCLEOTIDE SEQUENCE [LARGE SCALE GENOMIC DNA]</scope>
    <source>
        <strain evidence="7 8">DSM 100619</strain>
    </source>
</reference>
<dbReference type="PANTHER" id="PTHR22550:SF5">
    <property type="entry name" value="LEUCINE ZIPPER PROTEIN 4"/>
    <property type="match status" value="1"/>
</dbReference>
<feature type="transmembrane region" description="Helical" evidence="5">
    <location>
        <begin position="57"/>
        <end position="74"/>
    </location>
</feature>
<keyword evidence="8" id="KW-1185">Reference proteome</keyword>
<dbReference type="InterPro" id="IPR024163">
    <property type="entry name" value="Aerotolerance_reg_N"/>
</dbReference>
<evidence type="ECO:0000259" key="6">
    <source>
        <dbReference type="PROSITE" id="PS50234"/>
    </source>
</evidence>
<name>A0ABT1BXS6_9BACT</name>
<feature type="domain" description="VWFA" evidence="6">
    <location>
        <begin position="91"/>
        <end position="290"/>
    </location>
</feature>
<keyword evidence="1" id="KW-1003">Cell membrane</keyword>
<dbReference type="Gene3D" id="3.40.50.410">
    <property type="entry name" value="von Willebrand factor, type A domain"/>
    <property type="match status" value="1"/>
</dbReference>
<proteinExistence type="predicted"/>
<dbReference type="Pfam" id="PF07584">
    <property type="entry name" value="BatA"/>
    <property type="match status" value="1"/>
</dbReference>
<evidence type="ECO:0000256" key="3">
    <source>
        <dbReference type="ARBA" id="ARBA00022989"/>
    </source>
</evidence>
<dbReference type="RefSeq" id="WP_252761226.1">
    <property type="nucleotide sequence ID" value="NZ_JAMXLY010000031.1"/>
</dbReference>
<dbReference type="PROSITE" id="PS50234">
    <property type="entry name" value="VWFA"/>
    <property type="match status" value="1"/>
</dbReference>
<dbReference type="Proteomes" id="UP001204015">
    <property type="component" value="Unassembled WGS sequence"/>
</dbReference>
<feature type="transmembrane region" description="Helical" evidence="5">
    <location>
        <begin position="307"/>
        <end position="324"/>
    </location>
</feature>
<evidence type="ECO:0000256" key="4">
    <source>
        <dbReference type="ARBA" id="ARBA00023136"/>
    </source>
</evidence>
<organism evidence="7 8">
    <name type="scientific">Segatella cerevisiae</name>
    <dbReference type="NCBI Taxonomy" id="2053716"/>
    <lineage>
        <taxon>Bacteria</taxon>
        <taxon>Pseudomonadati</taxon>
        <taxon>Bacteroidota</taxon>
        <taxon>Bacteroidia</taxon>
        <taxon>Bacteroidales</taxon>
        <taxon>Prevotellaceae</taxon>
        <taxon>Segatella</taxon>
    </lineage>
</organism>
<evidence type="ECO:0000313" key="8">
    <source>
        <dbReference type="Proteomes" id="UP001204015"/>
    </source>
</evidence>
<keyword evidence="4 5" id="KW-0472">Membrane</keyword>
<evidence type="ECO:0000256" key="1">
    <source>
        <dbReference type="ARBA" id="ARBA00022475"/>
    </source>
</evidence>
<dbReference type="SMART" id="SM00327">
    <property type="entry name" value="VWA"/>
    <property type="match status" value="1"/>
</dbReference>
<evidence type="ECO:0000313" key="7">
    <source>
        <dbReference type="EMBL" id="MCO6025869.1"/>
    </source>
</evidence>
<accession>A0ABT1BXS6</accession>
<dbReference type="PANTHER" id="PTHR22550">
    <property type="entry name" value="SPORE GERMINATION PROTEIN"/>
    <property type="match status" value="1"/>
</dbReference>